<sequence>MRNGRTAAFLPSIHTLLEESSSLTRTGEALFNDDGPLALKLELEEDIRAEIEELILYSRLGLVDEARVIADGALWNHVNHFPVFAELADFLVETLDVQRLTKLLHHIHAHKINFEGPYEGDLVSAVEAVVHQVPIDLPASDEPWALQKFAAPAQIHSELMKLSASVHAEHLRKYTISQDAYEHPIEKAVSAFDSLMRDEFHWEATRVFSFICGLVIKVEFKDKDYQSIVQMYDRLASETNYIDESQSDILDAESNAEPLLCSLEAKLACLDLILSRPSLALPHLVKLQQDIDPETIYKEVEHVLRSLFEILPDPSLRGEHWEYLQLVRIHLNIRREPKGMISRFMASPWFQPLATLTDISPLGLITSVPSMILSSLFPGNLVESERRAALKQLEQIPPPRFKDPEQRFDYLGRIFGRRFVRHDAGNNDDAVLR</sequence>
<gene>
    <name evidence="1" type="ORF">H2198_005559</name>
</gene>
<accession>A0ACC3A5I5</accession>
<reference evidence="1" key="1">
    <citation type="submission" date="2022-10" db="EMBL/GenBank/DDBJ databases">
        <title>Culturing micro-colonial fungi from biological soil crusts in the Mojave desert and describing Neophaeococcomyces mojavensis, and introducing the new genera and species Taxawa tesnikishii.</title>
        <authorList>
            <person name="Kurbessoian T."/>
            <person name="Stajich J.E."/>
        </authorList>
    </citation>
    <scope>NUCLEOTIDE SEQUENCE</scope>
    <source>
        <strain evidence="1">JES_112</strain>
    </source>
</reference>
<comment type="caution">
    <text evidence="1">The sequence shown here is derived from an EMBL/GenBank/DDBJ whole genome shotgun (WGS) entry which is preliminary data.</text>
</comment>
<name>A0ACC3A5I5_9EURO</name>
<dbReference type="Proteomes" id="UP001172386">
    <property type="component" value="Unassembled WGS sequence"/>
</dbReference>
<dbReference type="EMBL" id="JAPDRQ010000092">
    <property type="protein sequence ID" value="KAJ9655661.1"/>
    <property type="molecule type" value="Genomic_DNA"/>
</dbReference>
<protein>
    <submittedName>
        <fullName evidence="1">Uncharacterized protein</fullName>
    </submittedName>
</protein>
<proteinExistence type="predicted"/>
<evidence type="ECO:0000313" key="1">
    <source>
        <dbReference type="EMBL" id="KAJ9655661.1"/>
    </source>
</evidence>
<organism evidence="1 2">
    <name type="scientific">Neophaeococcomyces mojaviensis</name>
    <dbReference type="NCBI Taxonomy" id="3383035"/>
    <lineage>
        <taxon>Eukaryota</taxon>
        <taxon>Fungi</taxon>
        <taxon>Dikarya</taxon>
        <taxon>Ascomycota</taxon>
        <taxon>Pezizomycotina</taxon>
        <taxon>Eurotiomycetes</taxon>
        <taxon>Chaetothyriomycetidae</taxon>
        <taxon>Chaetothyriales</taxon>
        <taxon>Chaetothyriales incertae sedis</taxon>
        <taxon>Neophaeococcomyces</taxon>
    </lineage>
</organism>
<keyword evidence="2" id="KW-1185">Reference proteome</keyword>
<evidence type="ECO:0000313" key="2">
    <source>
        <dbReference type="Proteomes" id="UP001172386"/>
    </source>
</evidence>